<sequence>MRTDSPMNILCVEQLVEKSVKCSLVIQVKTFLLKTEHFLVK</sequence>
<dbReference type="EMBL" id="GBXM01041504">
    <property type="protein sequence ID" value="JAH67073.1"/>
    <property type="molecule type" value="Transcribed_RNA"/>
</dbReference>
<proteinExistence type="predicted"/>
<evidence type="ECO:0000313" key="1">
    <source>
        <dbReference type="EMBL" id="JAH67073.1"/>
    </source>
</evidence>
<dbReference type="AlphaFoldDB" id="A0A0E9UQ29"/>
<name>A0A0E9UQ29_ANGAN</name>
<accession>A0A0E9UQ29</accession>
<organism evidence="1">
    <name type="scientific">Anguilla anguilla</name>
    <name type="common">European freshwater eel</name>
    <name type="synonym">Muraena anguilla</name>
    <dbReference type="NCBI Taxonomy" id="7936"/>
    <lineage>
        <taxon>Eukaryota</taxon>
        <taxon>Metazoa</taxon>
        <taxon>Chordata</taxon>
        <taxon>Craniata</taxon>
        <taxon>Vertebrata</taxon>
        <taxon>Euteleostomi</taxon>
        <taxon>Actinopterygii</taxon>
        <taxon>Neopterygii</taxon>
        <taxon>Teleostei</taxon>
        <taxon>Anguilliformes</taxon>
        <taxon>Anguillidae</taxon>
        <taxon>Anguilla</taxon>
    </lineage>
</organism>
<protein>
    <submittedName>
        <fullName evidence="1">Uncharacterized protein</fullName>
    </submittedName>
</protein>
<reference evidence="1" key="2">
    <citation type="journal article" date="2015" name="Fish Shellfish Immunol.">
        <title>Early steps in the European eel (Anguilla anguilla)-Vibrio vulnificus interaction in the gills: Role of the RtxA13 toxin.</title>
        <authorList>
            <person name="Callol A."/>
            <person name="Pajuelo D."/>
            <person name="Ebbesson L."/>
            <person name="Teles M."/>
            <person name="MacKenzie S."/>
            <person name="Amaro C."/>
        </authorList>
    </citation>
    <scope>NUCLEOTIDE SEQUENCE</scope>
</reference>
<reference evidence="1" key="1">
    <citation type="submission" date="2014-11" db="EMBL/GenBank/DDBJ databases">
        <authorList>
            <person name="Amaro Gonzalez C."/>
        </authorList>
    </citation>
    <scope>NUCLEOTIDE SEQUENCE</scope>
</reference>